<evidence type="ECO:0000256" key="1">
    <source>
        <dbReference type="SAM" id="MobiDB-lite"/>
    </source>
</evidence>
<dbReference type="OrthoDB" id="838391at2759"/>
<feature type="region of interest" description="Disordered" evidence="1">
    <location>
        <begin position="40"/>
        <end position="73"/>
    </location>
</feature>
<dbReference type="Proteomes" id="UP000653305">
    <property type="component" value="Unassembled WGS sequence"/>
</dbReference>
<comment type="caution">
    <text evidence="2">The sequence shown here is derived from an EMBL/GenBank/DDBJ whole genome shotgun (WGS) entry which is preliminary data.</text>
</comment>
<gene>
    <name evidence="2" type="ORF">PHJA_001462300</name>
</gene>
<feature type="compositionally biased region" description="Basic and acidic residues" evidence="1">
    <location>
        <begin position="62"/>
        <end position="73"/>
    </location>
</feature>
<accession>A0A830C0J2</accession>
<organism evidence="2 3">
    <name type="scientific">Phtheirospermum japonicum</name>
    <dbReference type="NCBI Taxonomy" id="374723"/>
    <lineage>
        <taxon>Eukaryota</taxon>
        <taxon>Viridiplantae</taxon>
        <taxon>Streptophyta</taxon>
        <taxon>Embryophyta</taxon>
        <taxon>Tracheophyta</taxon>
        <taxon>Spermatophyta</taxon>
        <taxon>Magnoliopsida</taxon>
        <taxon>eudicotyledons</taxon>
        <taxon>Gunneridae</taxon>
        <taxon>Pentapetalae</taxon>
        <taxon>asterids</taxon>
        <taxon>lamiids</taxon>
        <taxon>Lamiales</taxon>
        <taxon>Orobanchaceae</taxon>
        <taxon>Orobanchaceae incertae sedis</taxon>
        <taxon>Phtheirospermum</taxon>
    </lineage>
</organism>
<evidence type="ECO:0000313" key="2">
    <source>
        <dbReference type="EMBL" id="GFP93180.1"/>
    </source>
</evidence>
<keyword evidence="3" id="KW-1185">Reference proteome</keyword>
<protein>
    <submittedName>
        <fullName evidence="2">Uncharacterized protein</fullName>
    </submittedName>
</protein>
<reference evidence="2" key="1">
    <citation type="submission" date="2020-07" db="EMBL/GenBank/DDBJ databases">
        <title>Ethylene signaling mediates host invasion by parasitic plants.</title>
        <authorList>
            <person name="Yoshida S."/>
        </authorList>
    </citation>
    <scope>NUCLEOTIDE SEQUENCE</scope>
    <source>
        <strain evidence="2">Okayama</strain>
    </source>
</reference>
<feature type="non-terminal residue" evidence="2">
    <location>
        <position position="1"/>
    </location>
</feature>
<sequence>GGGVPQGHLPVYVGHEIERFVVSDELLNPRFSWSCSTSRRKSTVRAKMRAPDPMPGVPLRARARDIERRRRGA</sequence>
<evidence type="ECO:0000313" key="3">
    <source>
        <dbReference type="Proteomes" id="UP000653305"/>
    </source>
</evidence>
<dbReference type="AlphaFoldDB" id="A0A830C0J2"/>
<name>A0A830C0J2_9LAMI</name>
<dbReference type="EMBL" id="BMAC01000304">
    <property type="protein sequence ID" value="GFP93180.1"/>
    <property type="molecule type" value="Genomic_DNA"/>
</dbReference>
<proteinExistence type="predicted"/>